<accession>A0A7L1FEK2</accession>
<dbReference type="FunFam" id="3.30.160.60:FF:002061">
    <property type="entry name" value="Uncharacterized protein"/>
    <property type="match status" value="1"/>
</dbReference>
<gene>
    <name evidence="11" type="primary">Znf7</name>
    <name evidence="11" type="ORF">SYLBOR_R00002</name>
</gene>
<keyword evidence="8" id="KW-0539">Nucleus</keyword>
<dbReference type="PROSITE" id="PS00028">
    <property type="entry name" value="ZINC_FINGER_C2H2_1"/>
    <property type="match status" value="1"/>
</dbReference>
<dbReference type="Gene3D" id="3.30.160.60">
    <property type="entry name" value="Classic Zinc Finger"/>
    <property type="match status" value="2"/>
</dbReference>
<evidence type="ECO:0000256" key="4">
    <source>
        <dbReference type="ARBA" id="ARBA00022771"/>
    </source>
</evidence>
<organism evidence="11 12">
    <name type="scientific">Sylvia borin</name>
    <name type="common">Garden warbler</name>
    <dbReference type="NCBI Taxonomy" id="73324"/>
    <lineage>
        <taxon>Eukaryota</taxon>
        <taxon>Metazoa</taxon>
        <taxon>Chordata</taxon>
        <taxon>Craniata</taxon>
        <taxon>Vertebrata</taxon>
        <taxon>Euteleostomi</taxon>
        <taxon>Archelosauria</taxon>
        <taxon>Archosauria</taxon>
        <taxon>Dinosauria</taxon>
        <taxon>Saurischia</taxon>
        <taxon>Theropoda</taxon>
        <taxon>Coelurosauria</taxon>
        <taxon>Aves</taxon>
        <taxon>Neognathae</taxon>
        <taxon>Neoaves</taxon>
        <taxon>Telluraves</taxon>
        <taxon>Australaves</taxon>
        <taxon>Passeriformes</taxon>
        <taxon>Sylvioidea</taxon>
        <taxon>Sylviidae</taxon>
        <taxon>Sylviinae</taxon>
        <taxon>Sylvia</taxon>
    </lineage>
</organism>
<keyword evidence="3" id="KW-0677">Repeat</keyword>
<dbReference type="Proteomes" id="UP000538515">
    <property type="component" value="Unassembled WGS sequence"/>
</dbReference>
<keyword evidence="5" id="KW-0862">Zinc</keyword>
<keyword evidence="6" id="KW-0805">Transcription regulation</keyword>
<evidence type="ECO:0000256" key="6">
    <source>
        <dbReference type="ARBA" id="ARBA00023015"/>
    </source>
</evidence>
<keyword evidence="2" id="KW-0479">Metal-binding</keyword>
<feature type="domain" description="C2H2-type" evidence="10">
    <location>
        <begin position="60"/>
        <end position="82"/>
    </location>
</feature>
<keyword evidence="7" id="KW-0804">Transcription</keyword>
<dbReference type="PANTHER" id="PTHR23226">
    <property type="entry name" value="ZINC FINGER AND SCAN DOMAIN-CONTAINING"/>
    <property type="match status" value="1"/>
</dbReference>
<evidence type="ECO:0000256" key="8">
    <source>
        <dbReference type="ARBA" id="ARBA00023242"/>
    </source>
</evidence>
<evidence type="ECO:0000256" key="7">
    <source>
        <dbReference type="ARBA" id="ARBA00023163"/>
    </source>
</evidence>
<evidence type="ECO:0000256" key="1">
    <source>
        <dbReference type="ARBA" id="ARBA00004123"/>
    </source>
</evidence>
<comment type="subcellular location">
    <subcellularLocation>
        <location evidence="1">Nucleus</location>
    </subcellularLocation>
</comment>
<dbReference type="GO" id="GO:0005634">
    <property type="term" value="C:nucleus"/>
    <property type="evidence" value="ECO:0007669"/>
    <property type="project" value="UniProtKB-SubCell"/>
</dbReference>
<sequence>ERLTLGQRGSQRCSHSLELGVHEQLPNGKKPHKCTKCEKSFSKRSSLFCHFIIHLGEWPYECEEYGKSFSRGSTLTAYQRSH</sequence>
<proteinExistence type="predicted"/>
<evidence type="ECO:0000313" key="12">
    <source>
        <dbReference type="Proteomes" id="UP000538515"/>
    </source>
</evidence>
<name>A0A7L1FEK2_SYLBO</name>
<dbReference type="GO" id="GO:0000978">
    <property type="term" value="F:RNA polymerase II cis-regulatory region sequence-specific DNA binding"/>
    <property type="evidence" value="ECO:0007669"/>
    <property type="project" value="TreeGrafter"/>
</dbReference>
<feature type="non-terminal residue" evidence="11">
    <location>
        <position position="1"/>
    </location>
</feature>
<dbReference type="InterPro" id="IPR036236">
    <property type="entry name" value="Znf_C2H2_sf"/>
</dbReference>
<dbReference type="PANTHER" id="PTHR23226:SF416">
    <property type="entry name" value="FI01424P"/>
    <property type="match status" value="1"/>
</dbReference>
<dbReference type="PROSITE" id="PS50157">
    <property type="entry name" value="ZINC_FINGER_C2H2_2"/>
    <property type="match status" value="2"/>
</dbReference>
<dbReference type="AlphaFoldDB" id="A0A7L1FEK2"/>
<feature type="non-terminal residue" evidence="11">
    <location>
        <position position="82"/>
    </location>
</feature>
<protein>
    <submittedName>
        <fullName evidence="11">ZNF7 protein</fullName>
    </submittedName>
</protein>
<dbReference type="InterPro" id="IPR013087">
    <property type="entry name" value="Znf_C2H2_type"/>
</dbReference>
<dbReference type="SUPFAM" id="SSF57667">
    <property type="entry name" value="beta-beta-alpha zinc fingers"/>
    <property type="match status" value="1"/>
</dbReference>
<reference evidence="11 12" key="1">
    <citation type="submission" date="2019-09" db="EMBL/GenBank/DDBJ databases">
        <title>Bird 10,000 Genomes (B10K) Project - Family phase.</title>
        <authorList>
            <person name="Zhang G."/>
        </authorList>
    </citation>
    <scope>NUCLEOTIDE SEQUENCE [LARGE SCALE GENOMIC DNA]</scope>
    <source>
        <strain evidence="11">B10K-DU-002-19</strain>
        <tissue evidence="11">Muscle</tissue>
    </source>
</reference>
<comment type="caution">
    <text evidence="11">The sequence shown here is derived from an EMBL/GenBank/DDBJ whole genome shotgun (WGS) entry which is preliminary data.</text>
</comment>
<dbReference type="GO" id="GO:0000981">
    <property type="term" value="F:DNA-binding transcription factor activity, RNA polymerase II-specific"/>
    <property type="evidence" value="ECO:0007669"/>
    <property type="project" value="TreeGrafter"/>
</dbReference>
<evidence type="ECO:0000313" key="11">
    <source>
        <dbReference type="EMBL" id="NXN00213.1"/>
    </source>
</evidence>
<evidence type="ECO:0000256" key="3">
    <source>
        <dbReference type="ARBA" id="ARBA00022737"/>
    </source>
</evidence>
<evidence type="ECO:0000256" key="9">
    <source>
        <dbReference type="PROSITE-ProRule" id="PRU00042"/>
    </source>
</evidence>
<dbReference type="FunFam" id="3.30.160.60:FF:000003">
    <property type="entry name" value="Zinc finger protein 3 homolog"/>
    <property type="match status" value="1"/>
</dbReference>
<evidence type="ECO:0000256" key="2">
    <source>
        <dbReference type="ARBA" id="ARBA00022723"/>
    </source>
</evidence>
<dbReference type="EMBL" id="VXBG01009287">
    <property type="protein sequence ID" value="NXN00213.1"/>
    <property type="molecule type" value="Genomic_DNA"/>
</dbReference>
<evidence type="ECO:0000256" key="5">
    <source>
        <dbReference type="ARBA" id="ARBA00022833"/>
    </source>
</evidence>
<evidence type="ECO:0000259" key="10">
    <source>
        <dbReference type="PROSITE" id="PS50157"/>
    </source>
</evidence>
<keyword evidence="4 9" id="KW-0863">Zinc-finger</keyword>
<dbReference type="GO" id="GO:0008270">
    <property type="term" value="F:zinc ion binding"/>
    <property type="evidence" value="ECO:0007669"/>
    <property type="project" value="UniProtKB-KW"/>
</dbReference>
<feature type="domain" description="C2H2-type" evidence="10">
    <location>
        <begin position="32"/>
        <end position="59"/>
    </location>
</feature>
<keyword evidence="12" id="KW-1185">Reference proteome</keyword>